<reference evidence="1 2" key="1">
    <citation type="journal article" date="1994" name="Int. J. Syst. Bacteriol.">
        <title>Phylogenetic positions of novel aerobic, bacteriochlorophyll a-containing bacteria and description of Roseococcus thiosulfatophilus gen. nov., sp. nov., Erythromicrobium ramosum gen. nov., sp. nov., and Erythrobacter litoralis sp. nov.</title>
        <authorList>
            <person name="Yurkov V."/>
            <person name="Stackebrandt E."/>
            <person name="Holmes A."/>
            <person name="Fuerst J.A."/>
            <person name="Hugenholtz P."/>
            <person name="Golecki J."/>
            <person name="Gad'on N."/>
            <person name="Gorlenko V.M."/>
            <person name="Kompantseva E.I."/>
            <person name="Drews G."/>
        </authorList>
    </citation>
    <scope>NUCLEOTIDE SEQUENCE [LARGE SCALE GENOMIC DNA]</scope>
    <source>
        <strain evidence="1 2">KR-99</strain>
    </source>
</reference>
<dbReference type="AlphaFoldDB" id="A0A7V8U8Y4"/>
<dbReference type="EMBL" id="VDES01000002">
    <property type="protein sequence ID" value="MBA1374513.1"/>
    <property type="molecule type" value="Genomic_DNA"/>
</dbReference>
<evidence type="ECO:0000313" key="1">
    <source>
        <dbReference type="EMBL" id="MBA1374513.1"/>
    </source>
</evidence>
<accession>A0A7V8U8Y4</accession>
<proteinExistence type="predicted"/>
<dbReference type="Proteomes" id="UP000589292">
    <property type="component" value="Unassembled WGS sequence"/>
</dbReference>
<organism evidence="1 2">
    <name type="scientific">Sphingomonas ursincola</name>
    <dbReference type="NCBI Taxonomy" id="56361"/>
    <lineage>
        <taxon>Bacteria</taxon>
        <taxon>Pseudomonadati</taxon>
        <taxon>Pseudomonadota</taxon>
        <taxon>Alphaproteobacteria</taxon>
        <taxon>Sphingomonadales</taxon>
        <taxon>Sphingomonadaceae</taxon>
        <taxon>Sphingomonas</taxon>
    </lineage>
</organism>
<gene>
    <name evidence="1" type="ORF">FG486_09195</name>
</gene>
<sequence>MLHARISASDASPAGDATISVLLSQITQGIDARFVTVGKTLAQAVESIDGIVSALREATSTFQSGDGAAAVSNLTTAARRLSSVGDQMQGRAQDMGEIQQASRRLSAHIADVQKSLHVLHIFGLNVKIAASGAETFVDFANTMSGQLSAGEKEVGALQTKLDGLAASLRSMEHNDRLLASECQRVVPHVPDRLEADAAALRKHQAMLAELADKNAVLARSIQGSVANVLGAIQVGDIARQRLEHVLEGYADMQATLATAGLSAEDEAASRDHLLRLLLAQLTSSAQEFRTETQALVRSLRSMVPEADRLIALSKGGGSEDGQVFLRSLEAGIAEASAMIAQLQLADAQAAETLRIIVDTVDDLSGRAAAMRILRIEVQQMTINIGLKCRRVEAIGRPVAVIANEIRASSDALDQTIKQITAESTGLGAISLRMRQHAEAQVGQDSDGLASSLSAIREGAQRTEQAMAVSEKMASGLLGALRSTTDELEESLDLGDALERIEALLTIELGRDDPLSLEGRDDQVVRMVMDRMARSYTMASERVVHEAFLLPGMPRLIADKPQSSASHGGPADDDDALFDDALF</sequence>
<evidence type="ECO:0000313" key="2">
    <source>
        <dbReference type="Proteomes" id="UP000589292"/>
    </source>
</evidence>
<name>A0A7V8U8Y4_9SPHN</name>
<comment type="caution">
    <text evidence="1">The sequence shown here is derived from an EMBL/GenBank/DDBJ whole genome shotgun (WGS) entry which is preliminary data.</text>
</comment>
<protein>
    <recommendedName>
        <fullName evidence="3">Chemotaxis protein</fullName>
    </recommendedName>
</protein>
<dbReference type="RefSeq" id="WP_181267313.1">
    <property type="nucleotide sequence ID" value="NZ_BAAAGB010000001.1"/>
</dbReference>
<keyword evidence="2" id="KW-1185">Reference proteome</keyword>
<evidence type="ECO:0008006" key="3">
    <source>
        <dbReference type="Google" id="ProtNLM"/>
    </source>
</evidence>